<proteinExistence type="predicted"/>
<sequence>MRSKLFRNDICDIMHNDDTIQISLHSPVTMQTVGQRLARAFFIIYFIVLFSQVDAIPRYAFPAYDDIDTMAESYPVREIYPPQLFHSMKRGGMYGGLLGKRNGEPRF</sequence>
<accession>A0A8T0DV20</accession>
<keyword evidence="3" id="KW-1185">Reference proteome</keyword>
<keyword evidence="1" id="KW-0812">Transmembrane</keyword>
<reference evidence="2 3" key="1">
    <citation type="submission" date="2019-07" db="EMBL/GenBank/DDBJ databases">
        <title>Annotation for the trematode Paragonimus westermani.</title>
        <authorList>
            <person name="Choi Y.-J."/>
        </authorList>
    </citation>
    <scope>NUCLEOTIDE SEQUENCE [LARGE SCALE GENOMIC DNA]</scope>
    <source>
        <strain evidence="2">180907_Pwestermani</strain>
    </source>
</reference>
<name>A0A8T0DV20_9TREM</name>
<feature type="transmembrane region" description="Helical" evidence="1">
    <location>
        <begin position="40"/>
        <end position="61"/>
    </location>
</feature>
<comment type="caution">
    <text evidence="2">The sequence shown here is derived from an EMBL/GenBank/DDBJ whole genome shotgun (WGS) entry which is preliminary data.</text>
</comment>
<dbReference type="AlphaFoldDB" id="A0A8T0DV20"/>
<dbReference type="Proteomes" id="UP000699462">
    <property type="component" value="Unassembled WGS sequence"/>
</dbReference>
<evidence type="ECO:0000256" key="1">
    <source>
        <dbReference type="SAM" id="Phobius"/>
    </source>
</evidence>
<protein>
    <submittedName>
        <fullName evidence="2">Uncharacterized protein</fullName>
    </submittedName>
</protein>
<evidence type="ECO:0000313" key="2">
    <source>
        <dbReference type="EMBL" id="KAF8571593.1"/>
    </source>
</evidence>
<dbReference type="EMBL" id="JTDF01000426">
    <property type="protein sequence ID" value="KAF8571593.1"/>
    <property type="molecule type" value="Genomic_DNA"/>
</dbReference>
<gene>
    <name evidence="2" type="ORF">P879_00112</name>
</gene>
<organism evidence="2 3">
    <name type="scientific">Paragonimus westermani</name>
    <dbReference type="NCBI Taxonomy" id="34504"/>
    <lineage>
        <taxon>Eukaryota</taxon>
        <taxon>Metazoa</taxon>
        <taxon>Spiralia</taxon>
        <taxon>Lophotrochozoa</taxon>
        <taxon>Platyhelminthes</taxon>
        <taxon>Trematoda</taxon>
        <taxon>Digenea</taxon>
        <taxon>Plagiorchiida</taxon>
        <taxon>Troglotremata</taxon>
        <taxon>Troglotrematidae</taxon>
        <taxon>Paragonimus</taxon>
    </lineage>
</organism>
<keyword evidence="1" id="KW-0472">Membrane</keyword>
<evidence type="ECO:0000313" key="3">
    <source>
        <dbReference type="Proteomes" id="UP000699462"/>
    </source>
</evidence>
<dbReference type="OrthoDB" id="6296568at2759"/>
<keyword evidence="1" id="KW-1133">Transmembrane helix</keyword>